<dbReference type="Gene3D" id="3.30.420.10">
    <property type="entry name" value="Ribonuclease H-like superfamily/Ribonuclease H"/>
    <property type="match status" value="1"/>
</dbReference>
<reference evidence="3 4" key="1">
    <citation type="submission" date="2015-01" db="EMBL/GenBank/DDBJ databases">
        <title>Genome of Sphingomonas taxi strain 30a.</title>
        <authorList>
            <person name="Eevers N."/>
            <person name="Van Hamme J."/>
            <person name="Bottos E."/>
            <person name="Weyens N."/>
            <person name="Vangronsveld J."/>
        </authorList>
    </citation>
    <scope>NUCLEOTIDE SEQUENCE [LARGE SCALE GENOMIC DNA]</scope>
    <source>
        <strain evidence="3 4">30a</strain>
    </source>
</reference>
<evidence type="ECO:0000313" key="3">
    <source>
        <dbReference type="EMBL" id="KIU26036.1"/>
    </source>
</evidence>
<evidence type="ECO:0000256" key="1">
    <source>
        <dbReference type="SAM" id="MobiDB-lite"/>
    </source>
</evidence>
<dbReference type="GO" id="GO:0003676">
    <property type="term" value="F:nucleic acid binding"/>
    <property type="evidence" value="ECO:0007669"/>
    <property type="project" value="InterPro"/>
</dbReference>
<comment type="caution">
    <text evidence="3">The sequence shown here is derived from an EMBL/GenBank/DDBJ whole genome shotgun (WGS) entry which is preliminary data.</text>
</comment>
<dbReference type="Proteomes" id="UP000033203">
    <property type="component" value="Unassembled WGS sequence"/>
</dbReference>
<dbReference type="GO" id="GO:0015074">
    <property type="term" value="P:DNA integration"/>
    <property type="evidence" value="ECO:0007669"/>
    <property type="project" value="InterPro"/>
</dbReference>
<dbReference type="PATRIC" id="fig|1549858.7.peg.3587"/>
<feature type="compositionally biased region" description="Basic and acidic residues" evidence="1">
    <location>
        <begin position="744"/>
        <end position="789"/>
    </location>
</feature>
<proteinExistence type="predicted"/>
<dbReference type="AlphaFoldDB" id="A0A0D1ME80"/>
<gene>
    <name evidence="3" type="ORF">SR41_16925</name>
</gene>
<feature type="compositionally biased region" description="Low complexity" evidence="1">
    <location>
        <begin position="696"/>
        <end position="710"/>
    </location>
</feature>
<dbReference type="InterPro" id="IPR001584">
    <property type="entry name" value="Integrase_cat-core"/>
</dbReference>
<organism evidence="3 4">
    <name type="scientific">Sphingomonas melonis</name>
    <dbReference type="NCBI Taxonomy" id="152682"/>
    <lineage>
        <taxon>Bacteria</taxon>
        <taxon>Pseudomonadati</taxon>
        <taxon>Pseudomonadota</taxon>
        <taxon>Alphaproteobacteria</taxon>
        <taxon>Sphingomonadales</taxon>
        <taxon>Sphingomonadaceae</taxon>
        <taxon>Sphingomonas</taxon>
    </lineage>
</organism>
<dbReference type="EMBL" id="JXTP01000090">
    <property type="protein sequence ID" value="KIU26036.1"/>
    <property type="molecule type" value="Genomic_DNA"/>
</dbReference>
<dbReference type="InterPro" id="IPR012337">
    <property type="entry name" value="RNaseH-like_sf"/>
</dbReference>
<dbReference type="SUPFAM" id="SSF53098">
    <property type="entry name" value="Ribonuclease H-like"/>
    <property type="match status" value="1"/>
</dbReference>
<protein>
    <recommendedName>
        <fullName evidence="2">Integrase catalytic domain-containing protein</fullName>
    </recommendedName>
</protein>
<feature type="region of interest" description="Disordered" evidence="1">
    <location>
        <begin position="696"/>
        <end position="849"/>
    </location>
</feature>
<sequence length="849" mass="94824">MHNKFEPGTIIEIDGADYRPLGYQDGRIHIVNVITGAAYVHPDAEGVNGLLTEEEFDRLLECGRLVIRSPRSGDRTRLLNETSQISILEASKLDPAVEKMLVQVRMADENGVPNGDKAIGRFFARAWDEALTKRFGPHDPPRTIRSWRAKRGRAGHRHARDMVRLSRVPGIRRIVKRADQQVLWKHAVQAWTAKTAVKDAHAEVDAEIRQINEGRHPTYPAPDKPYRIPSERTVRRAIGAIESAATTAAKKGEAAIEQDWAGAGRPLTADFAFHRVIVDHTRLDLHVVDEEFEMVLGRPWLTLAIDVKTRAIVAHLITFVDPSAWTVGEILRRMALPKRVPAGMAKLYPVLRKIRGKPVELVVDNAAEFRSHMLEAAARGAGFGVRFCPIASPRYRAVGERMMGTANREICRLLPGRVLAPREARRLGVDNADTACVLMSEVEPVANMVVAMINTTPNSGNGDRQPALLMEQELNRNGITNFADMQSFLIDCMDIVADAQLSPSGLRAFNLRYHDIVAVRGLLDDLVPLEGRRKRRDDATATVDFRYDPSDISRIHVWNRRRRVFVELRCSDERYADGMPLWFHEQVRAAAAKEREAFNTQEQRLAARARLVQAIRGISPDEKRKSREAVAKLLEIPRIRQVTGNIVELSRVEAEPVSLDEFISCDRAALTSLDQEILSSRPAVRPRARVPTFVGVAARRTRGTAAMPASRRPRTRRSRRLPRVGRARLRNGEGSPDGKGQRTRAADRRGEGPLQLDRRRLSPDDGRHRGDHGGAGDAARHPVRCREPDGPAQRAPRYGQVDDAQDGRRPCGRRSPRRPSPHPRRPDAERRDDGQHSVGDPQGAGGGSA</sequence>
<feature type="compositionally biased region" description="Basic residues" evidence="1">
    <location>
        <begin position="810"/>
        <end position="823"/>
    </location>
</feature>
<evidence type="ECO:0000313" key="4">
    <source>
        <dbReference type="Proteomes" id="UP000033203"/>
    </source>
</evidence>
<evidence type="ECO:0000259" key="2">
    <source>
        <dbReference type="PROSITE" id="PS50994"/>
    </source>
</evidence>
<feature type="compositionally biased region" description="Basic and acidic residues" evidence="1">
    <location>
        <begin position="824"/>
        <end position="835"/>
    </location>
</feature>
<name>A0A0D1ME80_9SPHN</name>
<feature type="compositionally biased region" description="Basic residues" evidence="1">
    <location>
        <begin position="711"/>
        <end position="729"/>
    </location>
</feature>
<feature type="domain" description="Integrase catalytic" evidence="2">
    <location>
        <begin position="295"/>
        <end position="474"/>
    </location>
</feature>
<accession>A0A0D1ME80</accession>
<dbReference type="PROSITE" id="PS50994">
    <property type="entry name" value="INTEGRASE"/>
    <property type="match status" value="1"/>
</dbReference>
<dbReference type="InterPro" id="IPR036397">
    <property type="entry name" value="RNaseH_sf"/>
</dbReference>